<evidence type="ECO:0000313" key="3">
    <source>
        <dbReference type="Proteomes" id="UP000053647"/>
    </source>
</evidence>
<dbReference type="Proteomes" id="UP000053647">
    <property type="component" value="Unassembled WGS sequence"/>
</dbReference>
<dbReference type="Pfam" id="PF20415">
    <property type="entry name" value="DUF6699"/>
    <property type="match status" value="1"/>
</dbReference>
<protein>
    <recommendedName>
        <fullName evidence="1">DUF6699 domain-containing protein</fullName>
    </recommendedName>
</protein>
<gene>
    <name evidence="2" type="ORF">PAXINDRAFT_15911</name>
</gene>
<evidence type="ECO:0000313" key="2">
    <source>
        <dbReference type="EMBL" id="KIJ11186.1"/>
    </source>
</evidence>
<sequence length="180" mass="20490">MQHHDYQINLLLASPSTGDRHPLTPLQWDIRRPPRRAAHVSGGAISNSHLSQPAIFPAVTSLRIISDLLSENWVVAAYNPTGVTVEDILTVIHEQFHAPLTIPEWECMSQRERTRTEEVFYARCGASRNFERTRNGGVRRMDCLLNTTTFAGLSSLVFRNNRWEVVLTLSRDFSARHRDA</sequence>
<dbReference type="HOGENOM" id="CLU_085813_2_0_1"/>
<name>A0A0C9TV87_PAXIN</name>
<dbReference type="InterPro" id="IPR046522">
    <property type="entry name" value="DUF6699"/>
</dbReference>
<evidence type="ECO:0000259" key="1">
    <source>
        <dbReference type="Pfam" id="PF20415"/>
    </source>
</evidence>
<dbReference type="AlphaFoldDB" id="A0A0C9TV87"/>
<reference evidence="2 3" key="1">
    <citation type="submission" date="2014-06" db="EMBL/GenBank/DDBJ databases">
        <authorList>
            <consortium name="DOE Joint Genome Institute"/>
            <person name="Kuo A."/>
            <person name="Kohler A."/>
            <person name="Nagy L.G."/>
            <person name="Floudas D."/>
            <person name="Copeland A."/>
            <person name="Barry K.W."/>
            <person name="Cichocki N."/>
            <person name="Veneault-Fourrey C."/>
            <person name="LaButti K."/>
            <person name="Lindquist E.A."/>
            <person name="Lipzen A."/>
            <person name="Lundell T."/>
            <person name="Morin E."/>
            <person name="Murat C."/>
            <person name="Sun H."/>
            <person name="Tunlid A."/>
            <person name="Henrissat B."/>
            <person name="Grigoriev I.V."/>
            <person name="Hibbett D.S."/>
            <person name="Martin F."/>
            <person name="Nordberg H.P."/>
            <person name="Cantor M.N."/>
            <person name="Hua S.X."/>
        </authorList>
    </citation>
    <scope>NUCLEOTIDE SEQUENCE [LARGE SCALE GENOMIC DNA]</scope>
    <source>
        <strain evidence="2 3">ATCC 200175</strain>
    </source>
</reference>
<organism evidence="2 3">
    <name type="scientific">Paxillus involutus ATCC 200175</name>
    <dbReference type="NCBI Taxonomy" id="664439"/>
    <lineage>
        <taxon>Eukaryota</taxon>
        <taxon>Fungi</taxon>
        <taxon>Dikarya</taxon>
        <taxon>Basidiomycota</taxon>
        <taxon>Agaricomycotina</taxon>
        <taxon>Agaricomycetes</taxon>
        <taxon>Agaricomycetidae</taxon>
        <taxon>Boletales</taxon>
        <taxon>Paxilineae</taxon>
        <taxon>Paxillaceae</taxon>
        <taxon>Paxillus</taxon>
    </lineage>
</organism>
<keyword evidence="3" id="KW-1185">Reference proteome</keyword>
<feature type="domain" description="DUF6699" evidence="1">
    <location>
        <begin position="26"/>
        <end position="154"/>
    </location>
</feature>
<accession>A0A0C9TV87</accession>
<proteinExistence type="predicted"/>
<dbReference type="EMBL" id="KN819385">
    <property type="protein sequence ID" value="KIJ11186.1"/>
    <property type="molecule type" value="Genomic_DNA"/>
</dbReference>
<reference evidence="3" key="2">
    <citation type="submission" date="2015-01" db="EMBL/GenBank/DDBJ databases">
        <title>Evolutionary Origins and Diversification of the Mycorrhizal Mutualists.</title>
        <authorList>
            <consortium name="DOE Joint Genome Institute"/>
            <consortium name="Mycorrhizal Genomics Consortium"/>
            <person name="Kohler A."/>
            <person name="Kuo A."/>
            <person name="Nagy L.G."/>
            <person name="Floudas D."/>
            <person name="Copeland A."/>
            <person name="Barry K.W."/>
            <person name="Cichocki N."/>
            <person name="Veneault-Fourrey C."/>
            <person name="LaButti K."/>
            <person name="Lindquist E.A."/>
            <person name="Lipzen A."/>
            <person name="Lundell T."/>
            <person name="Morin E."/>
            <person name="Murat C."/>
            <person name="Riley R."/>
            <person name="Ohm R."/>
            <person name="Sun H."/>
            <person name="Tunlid A."/>
            <person name="Henrissat B."/>
            <person name="Grigoriev I.V."/>
            <person name="Hibbett D.S."/>
            <person name="Martin F."/>
        </authorList>
    </citation>
    <scope>NUCLEOTIDE SEQUENCE [LARGE SCALE GENOMIC DNA]</scope>
    <source>
        <strain evidence="3">ATCC 200175</strain>
    </source>
</reference>
<dbReference type="OrthoDB" id="3144234at2759"/>